<dbReference type="Gene3D" id="3.30.559.10">
    <property type="entry name" value="Chloramphenicol acetyltransferase-like domain"/>
    <property type="match status" value="1"/>
</dbReference>
<protein>
    <submittedName>
        <fullName evidence="4">Non-ribosomal peptide synthetase</fullName>
    </submittedName>
</protein>
<dbReference type="Pfam" id="PF00501">
    <property type="entry name" value="AMP-binding"/>
    <property type="match status" value="1"/>
</dbReference>
<dbReference type="FunFam" id="3.30.300.30:FF:000010">
    <property type="entry name" value="Enterobactin synthetase component F"/>
    <property type="match status" value="1"/>
</dbReference>
<reference evidence="4 5" key="1">
    <citation type="submission" date="2018-01" db="EMBL/GenBank/DDBJ databases">
        <title>Co-occurrence of chitin degradation, pigmentation and bioactivity in marine Pseudoalteromonas.</title>
        <authorList>
            <person name="Paulsen S."/>
            <person name="Gram L."/>
            <person name="Machado H."/>
        </authorList>
    </citation>
    <scope>NUCLEOTIDE SEQUENCE [LARGE SCALE GENOMIC DNA]</scope>
    <source>
        <strain evidence="4 5">S1946</strain>
    </source>
</reference>
<evidence type="ECO:0000313" key="5">
    <source>
        <dbReference type="Proteomes" id="UP000292345"/>
    </source>
</evidence>
<dbReference type="RefSeq" id="WP_130244246.1">
    <property type="nucleotide sequence ID" value="NZ_PPUZ01000010.1"/>
</dbReference>
<dbReference type="InterPro" id="IPR025110">
    <property type="entry name" value="AMP-bd_C"/>
</dbReference>
<evidence type="ECO:0000259" key="3">
    <source>
        <dbReference type="PROSITE" id="PS50075"/>
    </source>
</evidence>
<dbReference type="InterPro" id="IPR044894">
    <property type="entry name" value="TubC_N_sf"/>
</dbReference>
<feature type="domain" description="Carrier" evidence="3">
    <location>
        <begin position="1056"/>
        <end position="1097"/>
    </location>
</feature>
<dbReference type="EMBL" id="PPUZ01000010">
    <property type="protein sequence ID" value="RZM84278.1"/>
    <property type="molecule type" value="Genomic_DNA"/>
</dbReference>
<dbReference type="Gene3D" id="3.30.300.30">
    <property type="match status" value="1"/>
</dbReference>
<dbReference type="Proteomes" id="UP000292345">
    <property type="component" value="Unassembled WGS sequence"/>
</dbReference>
<dbReference type="InterPro" id="IPR001242">
    <property type="entry name" value="Condensation_dom"/>
</dbReference>
<dbReference type="Gene3D" id="3.30.559.30">
    <property type="entry name" value="Nonribosomal peptide synthetase, condensation domain"/>
    <property type="match status" value="1"/>
</dbReference>
<evidence type="ECO:0000313" key="4">
    <source>
        <dbReference type="EMBL" id="RZM84278.1"/>
    </source>
</evidence>
<dbReference type="GO" id="GO:0005737">
    <property type="term" value="C:cytoplasm"/>
    <property type="evidence" value="ECO:0007669"/>
    <property type="project" value="TreeGrafter"/>
</dbReference>
<dbReference type="CDD" id="cd19531">
    <property type="entry name" value="LCL_NRPS-like"/>
    <property type="match status" value="1"/>
</dbReference>
<evidence type="ECO:0000256" key="2">
    <source>
        <dbReference type="ARBA" id="ARBA00022553"/>
    </source>
</evidence>
<dbReference type="Pfam" id="PF00550">
    <property type="entry name" value="PP-binding"/>
    <property type="match status" value="1"/>
</dbReference>
<dbReference type="Gene3D" id="1.10.10.1830">
    <property type="entry name" value="Non-ribosomal peptide synthase, adenylation domain"/>
    <property type="match status" value="1"/>
</dbReference>
<dbReference type="GO" id="GO:0043041">
    <property type="term" value="P:amino acid activation for nonribosomal peptide biosynthetic process"/>
    <property type="evidence" value="ECO:0007669"/>
    <property type="project" value="TreeGrafter"/>
</dbReference>
<dbReference type="InterPro" id="IPR036736">
    <property type="entry name" value="ACP-like_sf"/>
</dbReference>
<dbReference type="InterPro" id="IPR041464">
    <property type="entry name" value="TubC_N"/>
</dbReference>
<comment type="caution">
    <text evidence="4">The sequence shown here is derived from an EMBL/GenBank/DDBJ whole genome shotgun (WGS) entry which is preliminary data.</text>
</comment>
<sequence>MSIAEFITTIRNQGVQIKFHDGALKVALPKEINPEVKSELVRRKEEIKAYLGGQLTTTTQSEITLSDQPKSCRPLSVAQQRLWFIAQMEPLSSSYNMPLVLNIKGAFSVAHAERALLEIMARHEVLRTSYHEENGEVYQRLNPVPECLIESIDMRSVAESDRQQQVEAVIQETTRRPFELSSSPLLRVYWIQCSASQSDTQQGYLLLNLHHIAADAWSMEVLFDEFNFYYQQFSSASQAALPALELQYSDYAIWQASYLDEQTLQAQQNYWLEQLKGIPAVHSLPLDFVRPAKLTSQGSHYSLPLTREVAAAIADLAKRFHTTPFVIFHAAWSLLLARHSHEQDIVIGTPVAGRTHPQLGRLIGLFVNTLVLRAEVDESATLAEYVAALKAVNLAAQQHQDIPFDQVVDVLNPPRSQSHNPVFQIMLNMLQGNATKSTSSQATGSELSVTQSDDGQSNVVCDLILNVIEQDQQFELKFEYNTGLFTTQRIVMLAEQLSVLLAQMGQQPEQRLSTYTMLSPSAAEALCHPKPAYQPSRSSATTIHQLFEQQAHLNPEHEALCWADGAMSYAQLNARANRLAHTLITQYQVRAGDLVGICSPKTPELIVAILAVLKAGAGYVPLAPDFPVERIELMVADTQARLVLSCAEMFDSLTQLAVSTVTLLLNEQTEHTDSYPPANPVVDELTPDHLAYVIYTSGSTGQPKGVMVEHRNVMALLSQPSFIESASARRVASLSSYAFDGFVFDMFYPLLRGQTLVLLDKSEILDERVLNQRLCELRVEAFFATTSLFNQMVINDTFRGTSIKAVLMGGEQASAEAVQQALTRYPDIRFTNAYGPTETTVFACAHHFSDPIGRVPIGRAINDTQVFVLNNDLQPVATGVIAQLYIGGPTLARGYLNQPELSAERFIDNPYFDAQQPHSSARLYQTGDLVRRLPDGALEFIGRVDEQVKIRGFRIELGEIAQQMMRLPAVESAVVLVKELAQGKQLVAYVQPVAMPEQSDDYIAQLRERLRDSLPAYMIPSVIMLLPALPLTHNGKLDKRALPTPEVQLDESVCVAPVTSLEKALVGIWSEMLNIPEPQLSTEADFFALGGHSLLAV</sequence>
<dbReference type="Gene3D" id="3.40.50.980">
    <property type="match status" value="2"/>
</dbReference>
<dbReference type="Pfam" id="PF00668">
    <property type="entry name" value="Condensation"/>
    <property type="match status" value="1"/>
</dbReference>
<dbReference type="InterPro" id="IPR000873">
    <property type="entry name" value="AMP-dep_synth/lig_dom"/>
</dbReference>
<dbReference type="SUPFAM" id="SSF56801">
    <property type="entry name" value="Acetyl-CoA synthetase-like"/>
    <property type="match status" value="1"/>
</dbReference>
<accession>A0A4Q7EL55</accession>
<dbReference type="GO" id="GO:0031177">
    <property type="term" value="F:phosphopantetheine binding"/>
    <property type="evidence" value="ECO:0007669"/>
    <property type="project" value="TreeGrafter"/>
</dbReference>
<dbReference type="Pfam" id="PF13193">
    <property type="entry name" value="AMP-binding_C"/>
    <property type="match status" value="1"/>
</dbReference>
<dbReference type="FunFam" id="3.40.50.980:FF:000001">
    <property type="entry name" value="Non-ribosomal peptide synthetase"/>
    <property type="match status" value="1"/>
</dbReference>
<dbReference type="Gene3D" id="2.30.38.10">
    <property type="entry name" value="Luciferase, Domain 3"/>
    <property type="match status" value="1"/>
</dbReference>
<dbReference type="PROSITE" id="PS00455">
    <property type="entry name" value="AMP_BINDING"/>
    <property type="match status" value="1"/>
</dbReference>
<dbReference type="InterPro" id="IPR023213">
    <property type="entry name" value="CAT-like_dom_sf"/>
</dbReference>
<dbReference type="InterPro" id="IPR020459">
    <property type="entry name" value="AMP-binding"/>
</dbReference>
<dbReference type="InterPro" id="IPR009081">
    <property type="entry name" value="PP-bd_ACP"/>
</dbReference>
<dbReference type="NCBIfam" id="TIGR01733">
    <property type="entry name" value="AA-adenyl-dom"/>
    <property type="match status" value="1"/>
</dbReference>
<proteinExistence type="predicted"/>
<dbReference type="AlphaFoldDB" id="A0A4Q7EL55"/>
<dbReference type="Gene3D" id="1.10.1200.10">
    <property type="entry name" value="ACP-like"/>
    <property type="match status" value="1"/>
</dbReference>
<dbReference type="InterPro" id="IPR020845">
    <property type="entry name" value="AMP-binding_CS"/>
</dbReference>
<dbReference type="InterPro" id="IPR045851">
    <property type="entry name" value="AMP-bd_C_sf"/>
</dbReference>
<feature type="non-terminal residue" evidence="4">
    <location>
        <position position="1097"/>
    </location>
</feature>
<dbReference type="SUPFAM" id="SSF52777">
    <property type="entry name" value="CoA-dependent acyltransferases"/>
    <property type="match status" value="2"/>
</dbReference>
<dbReference type="PRINTS" id="PR00154">
    <property type="entry name" value="AMPBINDING"/>
</dbReference>
<gene>
    <name evidence="4" type="ORF">C3B51_03990</name>
</gene>
<keyword evidence="1" id="KW-0596">Phosphopantetheine</keyword>
<name>A0A4Q7EL55_9GAMM</name>
<dbReference type="Pfam" id="PF18563">
    <property type="entry name" value="TubC_N"/>
    <property type="match status" value="1"/>
</dbReference>
<dbReference type="InterPro" id="IPR010071">
    <property type="entry name" value="AA_adenyl_dom"/>
</dbReference>
<organism evidence="4 5">
    <name type="scientific">Pseudoalteromonas rubra</name>
    <dbReference type="NCBI Taxonomy" id="43658"/>
    <lineage>
        <taxon>Bacteria</taxon>
        <taxon>Pseudomonadati</taxon>
        <taxon>Pseudomonadota</taxon>
        <taxon>Gammaproteobacteria</taxon>
        <taxon>Alteromonadales</taxon>
        <taxon>Pseudoalteromonadaceae</taxon>
        <taxon>Pseudoalteromonas</taxon>
    </lineage>
</organism>
<dbReference type="GO" id="GO:0044550">
    <property type="term" value="P:secondary metabolite biosynthetic process"/>
    <property type="evidence" value="ECO:0007669"/>
    <property type="project" value="TreeGrafter"/>
</dbReference>
<dbReference type="GO" id="GO:0003824">
    <property type="term" value="F:catalytic activity"/>
    <property type="evidence" value="ECO:0007669"/>
    <property type="project" value="InterPro"/>
</dbReference>
<keyword evidence="2" id="KW-0597">Phosphoprotein</keyword>
<dbReference type="PANTHER" id="PTHR45527:SF1">
    <property type="entry name" value="FATTY ACID SYNTHASE"/>
    <property type="match status" value="1"/>
</dbReference>
<dbReference type="PROSITE" id="PS50075">
    <property type="entry name" value="CARRIER"/>
    <property type="match status" value="1"/>
</dbReference>
<evidence type="ECO:0000256" key="1">
    <source>
        <dbReference type="ARBA" id="ARBA00022450"/>
    </source>
</evidence>
<dbReference type="CDD" id="cd12117">
    <property type="entry name" value="A_NRPS_Srf_like"/>
    <property type="match status" value="1"/>
</dbReference>
<dbReference type="PANTHER" id="PTHR45527">
    <property type="entry name" value="NONRIBOSOMAL PEPTIDE SYNTHETASE"/>
    <property type="match status" value="1"/>
</dbReference>